<evidence type="ECO:0000313" key="2">
    <source>
        <dbReference type="EMBL" id="KAF4441536.1"/>
    </source>
</evidence>
<dbReference type="AlphaFoldDB" id="A0A8H4K0S7"/>
<organism evidence="2 3">
    <name type="scientific">Fusarium acutatum</name>
    <dbReference type="NCBI Taxonomy" id="78861"/>
    <lineage>
        <taxon>Eukaryota</taxon>
        <taxon>Fungi</taxon>
        <taxon>Dikarya</taxon>
        <taxon>Ascomycota</taxon>
        <taxon>Pezizomycotina</taxon>
        <taxon>Sordariomycetes</taxon>
        <taxon>Hypocreomycetidae</taxon>
        <taxon>Hypocreales</taxon>
        <taxon>Nectriaceae</taxon>
        <taxon>Fusarium</taxon>
        <taxon>Fusarium fujikuroi species complex</taxon>
    </lineage>
</organism>
<proteinExistence type="predicted"/>
<protein>
    <submittedName>
        <fullName evidence="2">Uncharacterized protein</fullName>
    </submittedName>
</protein>
<dbReference type="OrthoDB" id="10616381at2759"/>
<feature type="compositionally biased region" description="Polar residues" evidence="1">
    <location>
        <begin position="1"/>
        <end position="10"/>
    </location>
</feature>
<evidence type="ECO:0000313" key="3">
    <source>
        <dbReference type="Proteomes" id="UP000536711"/>
    </source>
</evidence>
<evidence type="ECO:0000256" key="1">
    <source>
        <dbReference type="SAM" id="MobiDB-lite"/>
    </source>
</evidence>
<feature type="region of interest" description="Disordered" evidence="1">
    <location>
        <begin position="295"/>
        <end position="320"/>
    </location>
</feature>
<name>A0A8H4K0S7_9HYPO</name>
<sequence length="320" mass="34192">MTSRQSTGAEESQHDLRHGNRGGLAGSDSRGDQYGSHSGGQHSGGYEQAPPPPTQFSSNAMNRLPSLHYAPTLPPPPQAPDNAMNRPSTVHYEPPPPPPSATSYIYGHYPSTQPVPSGQLHWHMPLPSLSYGPLPPPYPSSPQMQRQPGHEPPNPLSHPYQPYQPYQHDQRNQTHHASYNSGNGEEGGKEKNRGKKRKGSQFDIDQGPSTDSQEGWPPRREDLSETLSPLFHYFKGTIDIEEINGSYKDSRTNQTVGFKASMSHSRINVTLNITGVSWGGPAVADAGNTAGKTAATVAGAGSSGKGPDGNSPGPASAKAS</sequence>
<feature type="region of interest" description="Disordered" evidence="1">
    <location>
        <begin position="1"/>
        <end position="224"/>
    </location>
</feature>
<dbReference type="Proteomes" id="UP000536711">
    <property type="component" value="Unassembled WGS sequence"/>
</dbReference>
<dbReference type="EMBL" id="JAADJF010000056">
    <property type="protein sequence ID" value="KAF4441536.1"/>
    <property type="molecule type" value="Genomic_DNA"/>
</dbReference>
<gene>
    <name evidence="2" type="ORF">FACUT_2635</name>
</gene>
<keyword evidence="3" id="KW-1185">Reference proteome</keyword>
<accession>A0A8H4K0S7</accession>
<reference evidence="2 3" key="1">
    <citation type="submission" date="2020-01" db="EMBL/GenBank/DDBJ databases">
        <title>Identification and distribution of gene clusters putatively required for synthesis of sphingolipid metabolism inhibitors in phylogenetically diverse species of the filamentous fungus Fusarium.</title>
        <authorList>
            <person name="Kim H.-S."/>
            <person name="Busman M."/>
            <person name="Brown D.W."/>
            <person name="Divon H."/>
            <person name="Uhlig S."/>
            <person name="Proctor R.H."/>
        </authorList>
    </citation>
    <scope>NUCLEOTIDE SEQUENCE [LARGE SCALE GENOMIC DNA]</scope>
    <source>
        <strain evidence="2 3">NRRL 13308</strain>
    </source>
</reference>
<comment type="caution">
    <text evidence="2">The sequence shown here is derived from an EMBL/GenBank/DDBJ whole genome shotgun (WGS) entry which is preliminary data.</text>
</comment>